<gene>
    <name evidence="2" type="ORF">CEP48_03640</name>
</gene>
<proteinExistence type="inferred from homology"/>
<protein>
    <submittedName>
        <fullName evidence="2">Uncharacterized protein</fullName>
    </submittedName>
</protein>
<reference evidence="2" key="1">
    <citation type="submission" date="2017-06" db="EMBL/GenBank/DDBJ databases">
        <title>Genome sequencing of pathogenic and non-pathogenic strains within Bisgaard taxon 40.</title>
        <authorList>
            <person name="Ladner J.T."/>
            <person name="Lovett S.P."/>
            <person name="Koroleva G."/>
            <person name="Lorch J.M."/>
        </authorList>
    </citation>
    <scope>NUCLEOTIDE SEQUENCE</scope>
    <source>
        <strain evidence="2">27576-1-I1</strain>
    </source>
</reference>
<accession>A0A8D4LJ91</accession>
<dbReference type="RefSeq" id="WP_261920903.1">
    <property type="nucleotide sequence ID" value="NZ_CP022011.1"/>
</dbReference>
<organism evidence="2 3">
    <name type="scientific">Mergibacter septicus</name>
    <dbReference type="NCBI Taxonomy" id="221402"/>
    <lineage>
        <taxon>Bacteria</taxon>
        <taxon>Pseudomonadati</taxon>
        <taxon>Pseudomonadota</taxon>
        <taxon>Gammaproteobacteria</taxon>
        <taxon>Pasteurellales</taxon>
        <taxon>Pasteurellaceae</taxon>
        <taxon>Mergibacter</taxon>
    </lineage>
</organism>
<evidence type="ECO:0000313" key="2">
    <source>
        <dbReference type="EMBL" id="QDJ14564.1"/>
    </source>
</evidence>
<dbReference type="Proteomes" id="UP000955338">
    <property type="component" value="Chromosome"/>
</dbReference>
<keyword evidence="3" id="KW-1185">Reference proteome</keyword>
<sequence>MEYQFLSDRYAKVNVKCSMEHQAIAHWINTEIHGDLTKLKQVIDLIQQSKIHHTKEYQFLGREYSLFLSQMEVIVKANGLMEDENLDEINEMLDEGLHLYDEESFAICGLDDFYHFILAYQQFLQA</sequence>
<dbReference type="PIRSF" id="PIRSF006287">
    <property type="entry name" value="UCP006287"/>
    <property type="match status" value="1"/>
</dbReference>
<dbReference type="InterPro" id="IPR008249">
    <property type="entry name" value="UPF0231"/>
</dbReference>
<name>A0A8D4LJ91_9PAST</name>
<comment type="similarity">
    <text evidence="1">Belongs to the UPF0231 family.</text>
</comment>
<dbReference type="EMBL" id="CP022011">
    <property type="protein sequence ID" value="QDJ14564.1"/>
    <property type="molecule type" value="Genomic_DNA"/>
</dbReference>
<dbReference type="Pfam" id="PF06062">
    <property type="entry name" value="UPF0231"/>
    <property type="match status" value="1"/>
</dbReference>
<dbReference type="AlphaFoldDB" id="A0A8D4LJ91"/>
<evidence type="ECO:0000256" key="1">
    <source>
        <dbReference type="ARBA" id="ARBA00005367"/>
    </source>
</evidence>
<evidence type="ECO:0000313" key="3">
    <source>
        <dbReference type="Proteomes" id="UP000955338"/>
    </source>
</evidence>